<keyword evidence="7" id="KW-1185">Reference proteome</keyword>
<dbReference type="AlphaFoldDB" id="A0A1H6BN29"/>
<dbReference type="Proteomes" id="UP000236732">
    <property type="component" value="Unassembled WGS sequence"/>
</dbReference>
<evidence type="ECO:0000313" key="6">
    <source>
        <dbReference type="EMBL" id="SEG62101.1"/>
    </source>
</evidence>
<dbReference type="Pfam" id="PF13535">
    <property type="entry name" value="ATP-grasp_4"/>
    <property type="match status" value="1"/>
</dbReference>
<evidence type="ECO:0000313" key="7">
    <source>
        <dbReference type="Proteomes" id="UP000236732"/>
    </source>
</evidence>
<evidence type="ECO:0000256" key="4">
    <source>
        <dbReference type="PROSITE-ProRule" id="PRU00409"/>
    </source>
</evidence>
<keyword evidence="1" id="KW-0436">Ligase</keyword>
<dbReference type="InterPro" id="IPR011761">
    <property type="entry name" value="ATP-grasp"/>
</dbReference>
<dbReference type="Gene3D" id="3.40.50.20">
    <property type="match status" value="1"/>
</dbReference>
<keyword evidence="3 4" id="KW-0067">ATP-binding</keyword>
<dbReference type="PANTHER" id="PTHR43585:SF2">
    <property type="entry name" value="ATP-GRASP ENZYME FSQD"/>
    <property type="match status" value="1"/>
</dbReference>
<dbReference type="Gene3D" id="3.30.1490.20">
    <property type="entry name" value="ATP-grasp fold, A domain"/>
    <property type="match status" value="1"/>
</dbReference>
<dbReference type="InterPro" id="IPR013815">
    <property type="entry name" value="ATP_grasp_subdomain_1"/>
</dbReference>
<protein>
    <submittedName>
        <fullName evidence="6">Biotin carboxylase</fullName>
    </submittedName>
</protein>
<evidence type="ECO:0000256" key="2">
    <source>
        <dbReference type="ARBA" id="ARBA00022741"/>
    </source>
</evidence>
<dbReference type="RefSeq" id="WP_200823952.1">
    <property type="nucleotide sequence ID" value="NZ_FNVT01000003.1"/>
</dbReference>
<dbReference type="PANTHER" id="PTHR43585">
    <property type="entry name" value="FUMIPYRROLE BIOSYNTHESIS PROTEIN C"/>
    <property type="match status" value="1"/>
</dbReference>
<dbReference type="PROSITE" id="PS50975">
    <property type="entry name" value="ATP_GRASP"/>
    <property type="match status" value="1"/>
</dbReference>
<name>A0A1H6BN29_9ACTN</name>
<dbReference type="Gene3D" id="3.30.470.20">
    <property type="entry name" value="ATP-grasp fold, B domain"/>
    <property type="match status" value="1"/>
</dbReference>
<dbReference type="SUPFAM" id="SSF56059">
    <property type="entry name" value="Glutathione synthetase ATP-binding domain-like"/>
    <property type="match status" value="1"/>
</dbReference>
<dbReference type="InterPro" id="IPR052032">
    <property type="entry name" value="ATP-dep_AA_Ligase"/>
</dbReference>
<proteinExistence type="predicted"/>
<keyword evidence="2 4" id="KW-0547">Nucleotide-binding</keyword>
<evidence type="ECO:0000259" key="5">
    <source>
        <dbReference type="PROSITE" id="PS50975"/>
    </source>
</evidence>
<gene>
    <name evidence="6" type="ORF">SAMN05444920_103520</name>
</gene>
<sequence>MTGLQKYREYLLASISTRYRIHLFTLTPTTWEDPYLVGSTVVAATDTDTLTVAAAELNAREPVSGVICWDESRVHQAACVAESLGLPHTPAEAVWRCRDKYQGRSALALAGLAQPEFALAGTVEEALAAAENIGYPVVVKPRAAAASYGVSLVRSAEKMAESFAFADQATVAHMPEFDQSVLVEEYLAGPEVSVDSVVVGGRVTPLFVGRKQTGYPPYFEETGHVVTNHDPLLRDPTFLSLLQDTHTALGFTHGWTHAELKLDPILKVIEVNARLGGDMIPYLGLAASGIDPGLAIAALASGTEPVLEAQRDLVAAIRFFYPEHDDTVIDSVKFDAAALPAEIDRAVAVVMPGDTVSPPPRGLLLGRIAYATAVAPTAQECVAALDQAAKALQIRERTEVR</sequence>
<dbReference type="EMBL" id="FNVT01000003">
    <property type="protein sequence ID" value="SEG62101.1"/>
    <property type="molecule type" value="Genomic_DNA"/>
</dbReference>
<reference evidence="6 7" key="1">
    <citation type="submission" date="2016-10" db="EMBL/GenBank/DDBJ databases">
        <authorList>
            <person name="de Groot N.N."/>
        </authorList>
    </citation>
    <scope>NUCLEOTIDE SEQUENCE [LARGE SCALE GENOMIC DNA]</scope>
    <source>
        <strain evidence="6 7">CGMCC 4.7037</strain>
    </source>
</reference>
<feature type="domain" description="ATP-grasp" evidence="5">
    <location>
        <begin position="104"/>
        <end position="301"/>
    </location>
</feature>
<accession>A0A1H6BN29</accession>
<dbReference type="GO" id="GO:0016874">
    <property type="term" value="F:ligase activity"/>
    <property type="evidence" value="ECO:0007669"/>
    <property type="project" value="UniProtKB-KW"/>
</dbReference>
<organism evidence="6 7">
    <name type="scientific">Nonomuraea solani</name>
    <dbReference type="NCBI Taxonomy" id="1144553"/>
    <lineage>
        <taxon>Bacteria</taxon>
        <taxon>Bacillati</taxon>
        <taxon>Actinomycetota</taxon>
        <taxon>Actinomycetes</taxon>
        <taxon>Streptosporangiales</taxon>
        <taxon>Streptosporangiaceae</taxon>
        <taxon>Nonomuraea</taxon>
    </lineage>
</organism>
<dbReference type="GO" id="GO:0005524">
    <property type="term" value="F:ATP binding"/>
    <property type="evidence" value="ECO:0007669"/>
    <property type="project" value="UniProtKB-UniRule"/>
</dbReference>
<evidence type="ECO:0000256" key="1">
    <source>
        <dbReference type="ARBA" id="ARBA00022598"/>
    </source>
</evidence>
<dbReference type="GO" id="GO:0046872">
    <property type="term" value="F:metal ion binding"/>
    <property type="evidence" value="ECO:0007669"/>
    <property type="project" value="InterPro"/>
</dbReference>
<evidence type="ECO:0000256" key="3">
    <source>
        <dbReference type="ARBA" id="ARBA00022840"/>
    </source>
</evidence>